<dbReference type="EMBL" id="FLOB01000017">
    <property type="protein sequence ID" value="SBS37359.1"/>
    <property type="molecule type" value="Genomic_DNA"/>
</dbReference>
<protein>
    <submittedName>
        <fullName evidence="4">34 kDa membrane antigen</fullName>
    </submittedName>
</protein>
<dbReference type="OrthoDB" id="1495621at2"/>
<dbReference type="InterPro" id="IPR038482">
    <property type="entry name" value="Tp34-type_sf"/>
</dbReference>
<keyword evidence="5" id="KW-1185">Reference proteome</keyword>
<dbReference type="PIRSF" id="PIRSF017018">
    <property type="entry name" value="Tp34"/>
    <property type="match status" value="1"/>
</dbReference>
<evidence type="ECO:0000256" key="1">
    <source>
        <dbReference type="ARBA" id="ARBA00010013"/>
    </source>
</evidence>
<organism evidence="4 5">
    <name type="scientific">Marinomonas spartinae</name>
    <dbReference type="NCBI Taxonomy" id="1792290"/>
    <lineage>
        <taxon>Bacteria</taxon>
        <taxon>Pseudomonadati</taxon>
        <taxon>Pseudomonadota</taxon>
        <taxon>Gammaproteobacteria</taxon>
        <taxon>Oceanospirillales</taxon>
        <taxon>Oceanospirillaceae</taxon>
        <taxon>Marinomonas</taxon>
    </lineage>
</organism>
<feature type="chain" id="PRO_5008379250" evidence="3">
    <location>
        <begin position="31"/>
        <end position="180"/>
    </location>
</feature>
<dbReference type="STRING" id="1792290.MSP8886_04083"/>
<evidence type="ECO:0000256" key="2">
    <source>
        <dbReference type="ARBA" id="ARBA00022729"/>
    </source>
</evidence>
<keyword evidence="2 3" id="KW-0732">Signal</keyword>
<comment type="similarity">
    <text evidence="1">Belongs to the UPF0423 family.</text>
</comment>
<gene>
    <name evidence="4" type="primary">tpd_2</name>
    <name evidence="4" type="ORF">MSP8886_04083</name>
</gene>
<dbReference type="Pfam" id="PF10634">
    <property type="entry name" value="Iron_transport"/>
    <property type="match status" value="1"/>
</dbReference>
<proteinExistence type="inferred from homology"/>
<dbReference type="InterPro" id="IPR018470">
    <property type="entry name" value="Metal-bd_Tp34-typ"/>
</dbReference>
<dbReference type="Proteomes" id="UP000092544">
    <property type="component" value="Unassembled WGS sequence"/>
</dbReference>
<dbReference type="Gene3D" id="2.60.40.2480">
    <property type="entry name" value="Periplasmic metal-binding protein Tp34-type"/>
    <property type="match status" value="1"/>
</dbReference>
<reference evidence="4 5" key="1">
    <citation type="submission" date="2016-06" db="EMBL/GenBank/DDBJ databases">
        <authorList>
            <person name="Kjaerup R.B."/>
            <person name="Dalgaard T.S."/>
            <person name="Juul-Madsen H.R."/>
        </authorList>
    </citation>
    <scope>NUCLEOTIDE SEQUENCE [LARGE SCALE GENOMIC DNA]</scope>
    <source>
        <strain evidence="4 5">CECT 8886</strain>
    </source>
</reference>
<dbReference type="RefSeq" id="WP_067020334.1">
    <property type="nucleotide sequence ID" value="NZ_FLOB01000017.1"/>
</dbReference>
<name>A0A1A8TSS3_9GAMM</name>
<feature type="signal peptide" evidence="3">
    <location>
        <begin position="1"/>
        <end position="30"/>
    </location>
</feature>
<sequence length="180" mass="19901">MQVTSNNIKKVLSLTAICCSAALISQYASAREYPVGGPVHKDGMEIASSYLLNIKTQPSPTSMVMGKNVIHLESDVHATQDNKWGFPNGAWIPYVSVDYVVTKVGDTHFMKFGQMLPMTAADGPHYAHSVKLPGKGTYVVHLKYTAPDEKGFLRHIDKATGVPAWFKPFELTFKFKYPHA</sequence>
<evidence type="ECO:0000256" key="3">
    <source>
        <dbReference type="SAM" id="SignalP"/>
    </source>
</evidence>
<dbReference type="AlphaFoldDB" id="A0A1A8TSS3"/>
<accession>A0A1A8TSS3</accession>
<evidence type="ECO:0000313" key="4">
    <source>
        <dbReference type="EMBL" id="SBS37359.1"/>
    </source>
</evidence>
<evidence type="ECO:0000313" key="5">
    <source>
        <dbReference type="Proteomes" id="UP000092544"/>
    </source>
</evidence>